<comment type="caution">
    <text evidence="2">The sequence shown here is derived from an EMBL/GenBank/DDBJ whole genome shotgun (WGS) entry which is preliminary data.</text>
</comment>
<feature type="region of interest" description="Disordered" evidence="1">
    <location>
        <begin position="1"/>
        <end position="22"/>
    </location>
</feature>
<keyword evidence="3" id="KW-1185">Reference proteome</keyword>
<sequence>MFTNQLQAHSEGDIENKKKRVEEGLNSPVVPNKFELKSSVHFPVSCESERQGAATFDEMRIYDLLFRFHDEDIMTYSRFPI</sequence>
<name>A0AAV3Y2E1_9GAST</name>
<gene>
    <name evidence="2" type="ORF">PoB_000381600</name>
</gene>
<evidence type="ECO:0000313" key="3">
    <source>
        <dbReference type="Proteomes" id="UP000735302"/>
    </source>
</evidence>
<evidence type="ECO:0000313" key="2">
    <source>
        <dbReference type="EMBL" id="GFN77310.1"/>
    </source>
</evidence>
<dbReference type="Proteomes" id="UP000735302">
    <property type="component" value="Unassembled WGS sequence"/>
</dbReference>
<proteinExistence type="predicted"/>
<reference evidence="2 3" key="1">
    <citation type="journal article" date="2021" name="Elife">
        <title>Chloroplast acquisition without the gene transfer in kleptoplastic sea slugs, Plakobranchus ocellatus.</title>
        <authorList>
            <person name="Maeda T."/>
            <person name="Takahashi S."/>
            <person name="Yoshida T."/>
            <person name="Shimamura S."/>
            <person name="Takaki Y."/>
            <person name="Nagai Y."/>
            <person name="Toyoda A."/>
            <person name="Suzuki Y."/>
            <person name="Arimoto A."/>
            <person name="Ishii H."/>
            <person name="Satoh N."/>
            <person name="Nishiyama T."/>
            <person name="Hasebe M."/>
            <person name="Maruyama T."/>
            <person name="Minagawa J."/>
            <person name="Obokata J."/>
            <person name="Shigenobu S."/>
        </authorList>
    </citation>
    <scope>NUCLEOTIDE SEQUENCE [LARGE SCALE GENOMIC DNA]</scope>
</reference>
<protein>
    <submittedName>
        <fullName evidence="2">Uncharacterized protein</fullName>
    </submittedName>
</protein>
<evidence type="ECO:0000256" key="1">
    <source>
        <dbReference type="SAM" id="MobiDB-lite"/>
    </source>
</evidence>
<accession>A0AAV3Y2E1</accession>
<dbReference type="AlphaFoldDB" id="A0AAV3Y2E1"/>
<feature type="compositionally biased region" description="Basic and acidic residues" evidence="1">
    <location>
        <begin position="10"/>
        <end position="22"/>
    </location>
</feature>
<dbReference type="EMBL" id="BLXT01000469">
    <property type="protein sequence ID" value="GFN77310.1"/>
    <property type="molecule type" value="Genomic_DNA"/>
</dbReference>
<organism evidence="2 3">
    <name type="scientific">Plakobranchus ocellatus</name>
    <dbReference type="NCBI Taxonomy" id="259542"/>
    <lineage>
        <taxon>Eukaryota</taxon>
        <taxon>Metazoa</taxon>
        <taxon>Spiralia</taxon>
        <taxon>Lophotrochozoa</taxon>
        <taxon>Mollusca</taxon>
        <taxon>Gastropoda</taxon>
        <taxon>Heterobranchia</taxon>
        <taxon>Euthyneura</taxon>
        <taxon>Panpulmonata</taxon>
        <taxon>Sacoglossa</taxon>
        <taxon>Placobranchoidea</taxon>
        <taxon>Plakobranchidae</taxon>
        <taxon>Plakobranchus</taxon>
    </lineage>
</organism>